<dbReference type="AlphaFoldDB" id="A0A1H8SZL4"/>
<evidence type="ECO:0000256" key="1">
    <source>
        <dbReference type="SAM" id="MobiDB-lite"/>
    </source>
</evidence>
<dbReference type="Proteomes" id="UP000181951">
    <property type="component" value="Unassembled WGS sequence"/>
</dbReference>
<evidence type="ECO:0000313" key="2">
    <source>
        <dbReference type="EMBL" id="SEO83946.1"/>
    </source>
</evidence>
<keyword evidence="3" id="KW-1185">Reference proteome</keyword>
<evidence type="ECO:0000313" key="3">
    <source>
        <dbReference type="Proteomes" id="UP000181951"/>
    </source>
</evidence>
<gene>
    <name evidence="2" type="ORF">SAMN05216267_104675</name>
</gene>
<name>A0A1H8SZL4_9ACTN</name>
<feature type="region of interest" description="Disordered" evidence="1">
    <location>
        <begin position="1"/>
        <end position="39"/>
    </location>
</feature>
<feature type="compositionally biased region" description="Basic and acidic residues" evidence="1">
    <location>
        <begin position="1"/>
        <end position="10"/>
    </location>
</feature>
<dbReference type="EMBL" id="FODD01000046">
    <property type="protein sequence ID" value="SEO83946.1"/>
    <property type="molecule type" value="Genomic_DNA"/>
</dbReference>
<proteinExistence type="predicted"/>
<reference evidence="2 3" key="1">
    <citation type="submission" date="2016-10" db="EMBL/GenBank/DDBJ databases">
        <authorList>
            <person name="de Groot N.N."/>
        </authorList>
    </citation>
    <scope>NUCLEOTIDE SEQUENCE [LARGE SCALE GENOMIC DNA]</scope>
    <source>
        <strain evidence="2 3">CGMCC 4.2026</strain>
    </source>
</reference>
<sequence>MKRTHLHEPPDTPARNLSDAPCPENCGRPIHTGPCGGGH</sequence>
<protein>
    <submittedName>
        <fullName evidence="2">Uncharacterized protein</fullName>
    </submittedName>
</protein>
<organism evidence="2 3">
    <name type="scientific">Actinacidiphila rubida</name>
    <dbReference type="NCBI Taxonomy" id="310780"/>
    <lineage>
        <taxon>Bacteria</taxon>
        <taxon>Bacillati</taxon>
        <taxon>Actinomycetota</taxon>
        <taxon>Actinomycetes</taxon>
        <taxon>Kitasatosporales</taxon>
        <taxon>Streptomycetaceae</taxon>
        <taxon>Actinacidiphila</taxon>
    </lineage>
</organism>
<dbReference type="STRING" id="310780.SAMN05216267_104675"/>
<accession>A0A1H8SZL4</accession>